<dbReference type="AlphaFoldDB" id="A0A370KLM0"/>
<evidence type="ECO:0000256" key="9">
    <source>
        <dbReference type="ARBA" id="ARBA00023303"/>
    </source>
</evidence>
<keyword evidence="3 12" id="KW-0812">Transmembrane</keyword>
<evidence type="ECO:0000256" key="2">
    <source>
        <dbReference type="ARBA" id="ARBA00022448"/>
    </source>
</evidence>
<evidence type="ECO:0000313" key="15">
    <source>
        <dbReference type="Proteomes" id="UP000254939"/>
    </source>
</evidence>
<dbReference type="SUPFAM" id="SSF81340">
    <property type="entry name" value="Clc chloride channel"/>
    <property type="match status" value="1"/>
</dbReference>
<feature type="domain" description="CBS" evidence="13">
    <location>
        <begin position="462"/>
        <end position="522"/>
    </location>
</feature>
<dbReference type="InterPro" id="IPR046342">
    <property type="entry name" value="CBS_dom_sf"/>
</dbReference>
<evidence type="ECO:0000256" key="1">
    <source>
        <dbReference type="ARBA" id="ARBA00004141"/>
    </source>
</evidence>
<dbReference type="Pfam" id="PF00654">
    <property type="entry name" value="Voltage_CLC"/>
    <property type="match status" value="1"/>
</dbReference>
<feature type="transmembrane region" description="Helical" evidence="12">
    <location>
        <begin position="214"/>
        <end position="234"/>
    </location>
</feature>
<dbReference type="EMBL" id="NAAC01000017">
    <property type="protein sequence ID" value="RDJ09430.1"/>
    <property type="molecule type" value="Genomic_DNA"/>
</dbReference>
<comment type="subcellular location">
    <subcellularLocation>
        <location evidence="1">Membrane</location>
        <topology evidence="1">Multi-pass membrane protein</topology>
    </subcellularLocation>
</comment>
<sequence>MPQQPTTHRPHDFTGGLSRREAGDFTTDRRVLALVGMAMVIGSGGALAACGLVSLISLVTNLVWFGRFSIAATSLAHAPRSAWMVAIPVLGGLVIGLMARFGSEKIRGHGIPEAIEAILIGGSRMSPKVAILKPLSSAISIGTGGPFGAEGPIIMTGGAIGSLFAQCFHLSAAERKTLLVAGAAAGMTAIFGSPIAAVMLAVELLLFEWKPRSFIPVAIAACVSICWRPFLFDAGPLFPKQFHMDLPWWGIGICAAMGIVAGLQSGLLTTLLYKIEDLFEALPIHWMWWPAIGGLFIGFGGLIEPRALGVGYDIIDGLLNSTLLPPAVLAILLVKSAIWLVALSSGTSGGVLAPLLIFGGALGWLIGLALPGAPGFWALLGMAAMMGGTMRAPLTGTFFAVELTGDISVLVPLLAATVTAYAVTVLLLRRSILTEKIARRGQHITREYGIDPFELTRARDIMIKDVDTLSTRMTVGEVCAFFATTSITHRVYPVVDEEGALKGLVSRAEALQWQQEAALFDQRLDDIVSDASIPAAHPDDTAGYVADLMLATDAGRIPIVDPQTAKLDGLIARKDLLRLRRTLRAAETERKPFLGPRTANGE</sequence>
<reference evidence="14 15" key="1">
    <citation type="submission" date="2017-03" db="EMBL/GenBank/DDBJ databases">
        <title>Genome analysis of Rhizobial strains effectives or ineffectives for nitrogen fixation isolated from bean seeds.</title>
        <authorList>
            <person name="Peralta H."/>
            <person name="Aguilar-Vera A."/>
            <person name="Mora Y."/>
            <person name="Vargas-Lagunas C."/>
            <person name="Girard L."/>
            <person name="Mora J."/>
        </authorList>
    </citation>
    <scope>NUCLEOTIDE SEQUENCE [LARGE SCALE GENOMIC DNA]</scope>
    <source>
        <strain evidence="14 15">CCGM3</strain>
    </source>
</reference>
<feature type="transmembrane region" description="Helical" evidence="12">
    <location>
        <begin position="80"/>
        <end position="99"/>
    </location>
</feature>
<keyword evidence="10" id="KW-0129">CBS domain</keyword>
<keyword evidence="6 12" id="KW-0472">Membrane</keyword>
<protein>
    <submittedName>
        <fullName evidence="14">Chloride channel protein</fullName>
    </submittedName>
</protein>
<feature type="transmembrane region" description="Helical" evidence="12">
    <location>
        <begin position="31"/>
        <end position="60"/>
    </location>
</feature>
<dbReference type="InterPro" id="IPR014743">
    <property type="entry name" value="Cl-channel_core"/>
</dbReference>
<name>A0A370KLM0_9HYPH</name>
<dbReference type="RefSeq" id="WP_114713906.1">
    <property type="nucleotide sequence ID" value="NZ_KZ857260.1"/>
</dbReference>
<dbReference type="InterPro" id="IPR001807">
    <property type="entry name" value="ClC"/>
</dbReference>
<evidence type="ECO:0000259" key="13">
    <source>
        <dbReference type="PROSITE" id="PS51371"/>
    </source>
</evidence>
<dbReference type="PROSITE" id="PS51371">
    <property type="entry name" value="CBS"/>
    <property type="match status" value="2"/>
</dbReference>
<dbReference type="CDD" id="cd02205">
    <property type="entry name" value="CBS_pair_SF"/>
    <property type="match status" value="1"/>
</dbReference>
<dbReference type="SMART" id="SM00116">
    <property type="entry name" value="CBS"/>
    <property type="match status" value="2"/>
</dbReference>
<dbReference type="SUPFAM" id="SSF54631">
    <property type="entry name" value="CBS-domain pair"/>
    <property type="match status" value="1"/>
</dbReference>
<keyword evidence="8" id="KW-0868">Chloride</keyword>
<evidence type="ECO:0000256" key="12">
    <source>
        <dbReference type="SAM" id="Phobius"/>
    </source>
</evidence>
<evidence type="ECO:0000256" key="4">
    <source>
        <dbReference type="ARBA" id="ARBA00022989"/>
    </source>
</evidence>
<dbReference type="InterPro" id="IPR050368">
    <property type="entry name" value="ClC-type_chloride_channel"/>
</dbReference>
<keyword evidence="9" id="KW-0407">Ion channel</keyword>
<comment type="caution">
    <text evidence="14">The sequence shown here is derived from an EMBL/GenBank/DDBJ whole genome shotgun (WGS) entry which is preliminary data.</text>
</comment>
<feature type="transmembrane region" description="Helical" evidence="12">
    <location>
        <begin position="178"/>
        <end position="202"/>
    </location>
</feature>
<dbReference type="Gene3D" id="1.10.3080.10">
    <property type="entry name" value="Clc chloride channel"/>
    <property type="match status" value="1"/>
</dbReference>
<proteinExistence type="predicted"/>
<dbReference type="CDD" id="cd00400">
    <property type="entry name" value="Voltage_gated_ClC"/>
    <property type="match status" value="1"/>
</dbReference>
<evidence type="ECO:0000256" key="7">
    <source>
        <dbReference type="ARBA" id="ARBA00023173"/>
    </source>
</evidence>
<feature type="transmembrane region" description="Helical" evidence="12">
    <location>
        <begin position="246"/>
        <end position="266"/>
    </location>
</feature>
<feature type="domain" description="CBS" evidence="13">
    <location>
        <begin position="528"/>
        <end position="587"/>
    </location>
</feature>
<dbReference type="PANTHER" id="PTHR43427">
    <property type="entry name" value="CHLORIDE CHANNEL PROTEIN CLC-E"/>
    <property type="match status" value="1"/>
</dbReference>
<dbReference type="Gene3D" id="3.10.580.10">
    <property type="entry name" value="CBS-domain"/>
    <property type="match status" value="1"/>
</dbReference>
<evidence type="ECO:0000256" key="11">
    <source>
        <dbReference type="SAM" id="MobiDB-lite"/>
    </source>
</evidence>
<keyword evidence="7" id="KW-0869">Chloride channel</keyword>
<dbReference type="Proteomes" id="UP000254939">
    <property type="component" value="Unassembled WGS sequence"/>
</dbReference>
<accession>A0A370KLM0</accession>
<feature type="transmembrane region" description="Helical" evidence="12">
    <location>
        <begin position="286"/>
        <end position="303"/>
    </location>
</feature>
<dbReference type="GO" id="GO:0005254">
    <property type="term" value="F:chloride channel activity"/>
    <property type="evidence" value="ECO:0007669"/>
    <property type="project" value="UniProtKB-KW"/>
</dbReference>
<evidence type="ECO:0000313" key="14">
    <source>
        <dbReference type="EMBL" id="RDJ09430.1"/>
    </source>
</evidence>
<keyword evidence="5" id="KW-0406">Ion transport</keyword>
<keyword evidence="4 12" id="KW-1133">Transmembrane helix</keyword>
<keyword evidence="2" id="KW-0813">Transport</keyword>
<evidence type="ECO:0000256" key="8">
    <source>
        <dbReference type="ARBA" id="ARBA00023214"/>
    </source>
</evidence>
<dbReference type="PRINTS" id="PR00762">
    <property type="entry name" value="CLCHANNEL"/>
</dbReference>
<evidence type="ECO:0000256" key="3">
    <source>
        <dbReference type="ARBA" id="ARBA00022692"/>
    </source>
</evidence>
<feature type="region of interest" description="Disordered" evidence="11">
    <location>
        <begin position="1"/>
        <end position="20"/>
    </location>
</feature>
<feature type="transmembrane region" description="Helical" evidence="12">
    <location>
        <begin position="407"/>
        <end position="428"/>
    </location>
</feature>
<evidence type="ECO:0000256" key="5">
    <source>
        <dbReference type="ARBA" id="ARBA00023065"/>
    </source>
</evidence>
<dbReference type="InterPro" id="IPR000644">
    <property type="entry name" value="CBS_dom"/>
</dbReference>
<dbReference type="PANTHER" id="PTHR43427:SF6">
    <property type="entry name" value="CHLORIDE CHANNEL PROTEIN CLC-E"/>
    <property type="match status" value="1"/>
</dbReference>
<dbReference type="GO" id="GO:0034707">
    <property type="term" value="C:chloride channel complex"/>
    <property type="evidence" value="ECO:0007669"/>
    <property type="project" value="UniProtKB-KW"/>
</dbReference>
<dbReference type="OrthoDB" id="9767361at2"/>
<organism evidence="14 15">
    <name type="scientific">Rhizobium grahamii</name>
    <dbReference type="NCBI Taxonomy" id="1120045"/>
    <lineage>
        <taxon>Bacteria</taxon>
        <taxon>Pseudomonadati</taxon>
        <taxon>Pseudomonadota</taxon>
        <taxon>Alphaproteobacteria</taxon>
        <taxon>Hyphomicrobiales</taxon>
        <taxon>Rhizobiaceae</taxon>
        <taxon>Rhizobium/Agrobacterium group</taxon>
        <taxon>Rhizobium</taxon>
    </lineage>
</organism>
<dbReference type="Pfam" id="PF00571">
    <property type="entry name" value="CBS"/>
    <property type="match status" value="2"/>
</dbReference>
<evidence type="ECO:0000256" key="6">
    <source>
        <dbReference type="ARBA" id="ARBA00023136"/>
    </source>
</evidence>
<evidence type="ECO:0000256" key="10">
    <source>
        <dbReference type="PROSITE-ProRule" id="PRU00703"/>
    </source>
</evidence>
<gene>
    <name evidence="14" type="ORF">B5K06_16685</name>
</gene>